<evidence type="ECO:0000313" key="3">
    <source>
        <dbReference type="Proteomes" id="UP000215223"/>
    </source>
</evidence>
<dbReference type="Pfam" id="PF06999">
    <property type="entry name" value="Suc_Fer-like"/>
    <property type="match status" value="1"/>
</dbReference>
<dbReference type="InterPro" id="IPR009737">
    <property type="entry name" value="Aim32/Apd1-like"/>
</dbReference>
<dbReference type="Proteomes" id="UP000215223">
    <property type="component" value="Unassembled WGS sequence"/>
</dbReference>
<dbReference type="SUPFAM" id="SSF52833">
    <property type="entry name" value="Thioredoxin-like"/>
    <property type="match status" value="1"/>
</dbReference>
<evidence type="ECO:0000256" key="1">
    <source>
        <dbReference type="SAM" id="MobiDB-lite"/>
    </source>
</evidence>
<dbReference type="OrthoDB" id="3399139at2"/>
<sequence>MTAQLSDTSASDGSAQPAALPGCATVARMLGASPAGTAADMRCWLLIEQPGPWPADALENVLDEAFPAERRELLENLRRSHGLRPLLIRRPGKHRRDPDRPRSVYIGGGEPGNRWLERLEIRDLTELAELDLDLIADGVGGLGERVDGPLFLVCTHGTKDMCCAVLGRPLASALNTNHPGRSWEVSHVGGDRWAGNLLVVPDGFLHGQLNPAEAALVAKAALRGQVEPEQLRGRTSARTAWAQFAEIAIRRRLDLSGLDDVIAVQEEPLLESDARVVTVRGGEDFYSVTVRRRSATPRGESRCAGLIQPAGYVTDEITKL</sequence>
<reference evidence="2 3" key="1">
    <citation type="submission" date="2017-07" db="EMBL/GenBank/DDBJ databases">
        <title>Amycolatopsis thailandensis Genome sequencing and assembly.</title>
        <authorList>
            <person name="Kaur N."/>
            <person name="Mayilraj S."/>
        </authorList>
    </citation>
    <scope>NUCLEOTIDE SEQUENCE [LARGE SCALE GENOMIC DNA]</scope>
    <source>
        <strain evidence="2 3">JCM 16380</strain>
    </source>
</reference>
<dbReference type="RefSeq" id="WP_093935994.1">
    <property type="nucleotide sequence ID" value="NZ_NMQT01000082.1"/>
</dbReference>
<organism evidence="2 3">
    <name type="scientific">Amycolatopsis thailandensis</name>
    <dbReference type="NCBI Taxonomy" id="589330"/>
    <lineage>
        <taxon>Bacteria</taxon>
        <taxon>Bacillati</taxon>
        <taxon>Actinomycetota</taxon>
        <taxon>Actinomycetes</taxon>
        <taxon>Pseudonocardiales</taxon>
        <taxon>Pseudonocardiaceae</taxon>
        <taxon>Amycolatopsis</taxon>
    </lineage>
</organism>
<dbReference type="InterPro" id="IPR036249">
    <property type="entry name" value="Thioredoxin-like_sf"/>
</dbReference>
<accession>A0A229S279</accession>
<feature type="region of interest" description="Disordered" evidence="1">
    <location>
        <begin position="88"/>
        <end position="107"/>
    </location>
</feature>
<proteinExistence type="predicted"/>
<comment type="caution">
    <text evidence="2">The sequence shown here is derived from an EMBL/GenBank/DDBJ whole genome shotgun (WGS) entry which is preliminary data.</text>
</comment>
<protein>
    <submittedName>
        <fullName evidence="2">Sucrase ferredoxin</fullName>
    </submittedName>
</protein>
<dbReference type="EMBL" id="NMQT01000082">
    <property type="protein sequence ID" value="OXM52829.1"/>
    <property type="molecule type" value="Genomic_DNA"/>
</dbReference>
<dbReference type="AlphaFoldDB" id="A0A229S279"/>
<gene>
    <name evidence="2" type="ORF">CFP71_22890</name>
</gene>
<evidence type="ECO:0000313" key="2">
    <source>
        <dbReference type="EMBL" id="OXM52829.1"/>
    </source>
</evidence>
<name>A0A229S279_9PSEU</name>
<keyword evidence="3" id="KW-1185">Reference proteome</keyword>